<evidence type="ECO:0000313" key="3">
    <source>
        <dbReference type="Proteomes" id="UP000249757"/>
    </source>
</evidence>
<name>A0A922SXM2_9PLEO</name>
<organism evidence="2 3">
    <name type="scientific">Pyrenophora tritici-repentis</name>
    <dbReference type="NCBI Taxonomy" id="45151"/>
    <lineage>
        <taxon>Eukaryota</taxon>
        <taxon>Fungi</taxon>
        <taxon>Dikarya</taxon>
        <taxon>Ascomycota</taxon>
        <taxon>Pezizomycotina</taxon>
        <taxon>Dothideomycetes</taxon>
        <taxon>Pleosporomycetidae</taxon>
        <taxon>Pleosporales</taxon>
        <taxon>Pleosporineae</taxon>
        <taxon>Pleosporaceae</taxon>
        <taxon>Pyrenophora</taxon>
    </lineage>
</organism>
<accession>A0A922SXM2</accession>
<dbReference type="PANTHER" id="PTHR39290">
    <property type="entry name" value="C3H1-TYPE DOMAIN-CONTAINING PROTEIN-RELATED"/>
    <property type="match status" value="1"/>
</dbReference>
<evidence type="ECO:0000313" key="2">
    <source>
        <dbReference type="EMBL" id="KAI1510807.1"/>
    </source>
</evidence>
<dbReference type="EMBL" id="NRDI02000015">
    <property type="protein sequence ID" value="KAI1510807.1"/>
    <property type="molecule type" value="Genomic_DNA"/>
</dbReference>
<dbReference type="AlphaFoldDB" id="A0A922SXM2"/>
<keyword evidence="3" id="KW-1185">Reference proteome</keyword>
<dbReference type="PANTHER" id="PTHR39290:SF6">
    <property type="entry name" value="S-ADENOSYL-L-METHIONINE-DEPENDENT METHYLTRANSFERASES SUPERFAMILY PROTEIN"/>
    <property type="match status" value="1"/>
</dbReference>
<protein>
    <submittedName>
        <fullName evidence="2">Uncharacterized protein</fullName>
    </submittedName>
</protein>
<comment type="caution">
    <text evidence="2">The sequence shown here is derived from an EMBL/GenBank/DDBJ whole genome shotgun (WGS) entry which is preliminary data.</text>
</comment>
<dbReference type="OMA" id="GTQNRNG"/>
<gene>
    <name evidence="2" type="ORF">Ptr86124_009928</name>
</gene>
<proteinExistence type="predicted"/>
<dbReference type="OrthoDB" id="5411518at2759"/>
<reference evidence="3" key="1">
    <citation type="journal article" date="2022" name="Microb. Genom.">
        <title>A global pangenome for the wheat fungal pathogen Pyrenophora tritici-repentis and prediction of effector protein structural homology.</title>
        <authorList>
            <person name="Moolhuijzen P.M."/>
            <person name="See P.T."/>
            <person name="Shi G."/>
            <person name="Powell H.R."/>
            <person name="Cockram J."/>
            <person name="Jorgensen L.N."/>
            <person name="Benslimane H."/>
            <person name="Strelkov S.E."/>
            <person name="Turner J."/>
            <person name="Liu Z."/>
            <person name="Moffat C.S."/>
        </authorList>
    </citation>
    <scope>NUCLEOTIDE SEQUENCE [LARGE SCALE GENOMIC DNA]</scope>
</reference>
<dbReference type="Proteomes" id="UP000249757">
    <property type="component" value="Unassembled WGS sequence"/>
</dbReference>
<sequence>MSLKSFDPDAFMAAWSDEKYSPLHTNKTLYQCLCESFGIDPKDTYVYRAMAETTLLHMQRAIAAGGQNKMLDWYHDSEGELLTPPHPTPSEITAYTNIFAPTASLPSSLRSYTHNAKPGTLRHLVGTHLLSHLHLPSSSPSSTTTTTTTTPPPALLPKARPTRHHKNPYLSLWTYTCHALQWCGPHLNTAKTRFSHHILPVFYHHFGCVVPSYAALHTLAKLSLPARPSKEAVRPILDIGSGNGYWSYMLRTFDISGLTGGGSVSKNLDVRAVDSMASEYRVYWVSDTVVSDGVRYLKENEGGKGCVLLLVYPQATTDFTGPVMRAFEGDTVVVAGTQCGNGFTGFTDVVVDAWVERHLPAFEMVLKMPLPSFAGKDDALFVFQRK</sequence>
<feature type="compositionally biased region" description="Low complexity" evidence="1">
    <location>
        <begin position="134"/>
        <end position="149"/>
    </location>
</feature>
<evidence type="ECO:0000256" key="1">
    <source>
        <dbReference type="SAM" id="MobiDB-lite"/>
    </source>
</evidence>
<feature type="region of interest" description="Disordered" evidence="1">
    <location>
        <begin position="134"/>
        <end position="162"/>
    </location>
</feature>